<evidence type="ECO:0000313" key="1">
    <source>
        <dbReference type="EMBL" id="SUZ69969.1"/>
    </source>
</evidence>
<name>A0A381PVK3_9ZZZZ</name>
<sequence>MKIRNYFFLLFFFIFSISISHSQSIDDIIRVSSYYNDGTARFNAMGGAFASLGGDLSAISINPASSSIFTYNEFGITIGYDDNTIENNLNGYLSKTKSSTETLNQLGGVWVFTNGKAKFSFAYNLQNVYSYNDDFNFSGNNTSSIDKYFLYYADGVPSDDLLIYSDETTQSVYRYLGENYGFGDQQAFLGYQGYVINSLDNSNNTYETNAIYNQVIQDINIERIGNHYKHSANIGGSYNNHVFFGANLNFHLIEFQERKIFNESGYSNDSKLQSVNFNEYYNSNGFGFSVQFGSIIKIRNFRIGLSYQSPTWIDFEEENEQILETKVSSGNQIKTYSIDPKTVNIYDKYRLRLPSRSTIGFSHIFGQRGLISFDYEITKYNNAMFPDNDDNYLNELNYIIDNELYATAQSIRLGGEYRIKNNSLRAGVFNYKGPENLNGNKINGFSLGYGLDLGASRIDISYVSQTSYFTNNLYPKGLTTLYSTDKSINKIIASYHFNF</sequence>
<dbReference type="AlphaFoldDB" id="A0A381PVK3"/>
<dbReference type="Gene3D" id="2.40.160.60">
    <property type="entry name" value="Outer membrane protein transport protein (OMPP1/FadL/TodX)"/>
    <property type="match status" value="1"/>
</dbReference>
<evidence type="ECO:0008006" key="2">
    <source>
        <dbReference type="Google" id="ProtNLM"/>
    </source>
</evidence>
<gene>
    <name evidence="1" type="ORF">METZ01_LOCUS22823</name>
</gene>
<protein>
    <recommendedName>
        <fullName evidence="2">Transporter</fullName>
    </recommendedName>
</protein>
<accession>A0A381PVK3</accession>
<reference evidence="1" key="1">
    <citation type="submission" date="2018-05" db="EMBL/GenBank/DDBJ databases">
        <authorList>
            <person name="Lanie J.A."/>
            <person name="Ng W.-L."/>
            <person name="Kazmierczak K.M."/>
            <person name="Andrzejewski T.M."/>
            <person name="Davidsen T.M."/>
            <person name="Wayne K.J."/>
            <person name="Tettelin H."/>
            <person name="Glass J.I."/>
            <person name="Rusch D."/>
            <person name="Podicherti R."/>
            <person name="Tsui H.-C.T."/>
            <person name="Winkler M.E."/>
        </authorList>
    </citation>
    <scope>NUCLEOTIDE SEQUENCE</scope>
</reference>
<proteinExistence type="predicted"/>
<dbReference type="EMBL" id="UINC01001077">
    <property type="protein sequence ID" value="SUZ69969.1"/>
    <property type="molecule type" value="Genomic_DNA"/>
</dbReference>
<organism evidence="1">
    <name type="scientific">marine metagenome</name>
    <dbReference type="NCBI Taxonomy" id="408172"/>
    <lineage>
        <taxon>unclassified sequences</taxon>
        <taxon>metagenomes</taxon>
        <taxon>ecological metagenomes</taxon>
    </lineage>
</organism>